<reference evidence="5" key="1">
    <citation type="submission" date="2022-08" db="EMBL/GenBank/DDBJ databases">
        <authorList>
            <person name="Kallberg Y."/>
            <person name="Tangrot J."/>
            <person name="Rosling A."/>
        </authorList>
    </citation>
    <scope>NUCLEOTIDE SEQUENCE</scope>
    <source>
        <strain evidence="5">Wild A</strain>
    </source>
</reference>
<dbReference type="SUPFAM" id="SSF56672">
    <property type="entry name" value="DNA/RNA polymerases"/>
    <property type="match status" value="1"/>
</dbReference>
<sequence length="181" mass="21182">REPNFNNKLFIRGVEIVKRGQSKHFREVGKKVMDESMKVDNSRTLHQIVKDVLKEIINNILQIDLTGMVKTAVWKPDKDNKSVQRFMSRMRDRHTREEADAKQLIKKGLTPEPYLYGIPEPGECFEYIVVENDFSQKWGIKWNISYYLKTVVGLCARFINYDESFQPSSEIVLEALKKLKA</sequence>
<accession>A0A9W4T9K2</accession>
<evidence type="ECO:0000313" key="6">
    <source>
        <dbReference type="Proteomes" id="UP001153678"/>
    </source>
</evidence>
<dbReference type="Gene3D" id="1.10.132.60">
    <property type="entry name" value="DNA polymerase family B, C-terminal domain"/>
    <property type="match status" value="1"/>
</dbReference>
<dbReference type="EMBL" id="CAMKVN010017449">
    <property type="protein sequence ID" value="CAI2197948.1"/>
    <property type="molecule type" value="Genomic_DNA"/>
</dbReference>
<evidence type="ECO:0000313" key="5">
    <source>
        <dbReference type="EMBL" id="CAI2197948.1"/>
    </source>
</evidence>
<comment type="caution">
    <text evidence="5">The sequence shown here is derived from an EMBL/GenBank/DDBJ whole genome shotgun (WGS) entry which is preliminary data.</text>
</comment>
<dbReference type="GO" id="GO:0003887">
    <property type="term" value="F:DNA-directed DNA polymerase activity"/>
    <property type="evidence" value="ECO:0007669"/>
    <property type="project" value="UniProtKB-KW"/>
</dbReference>
<evidence type="ECO:0000256" key="4">
    <source>
        <dbReference type="ARBA" id="ARBA00022932"/>
    </source>
</evidence>
<dbReference type="AlphaFoldDB" id="A0A9W4T9K2"/>
<dbReference type="InterPro" id="IPR042087">
    <property type="entry name" value="DNA_pol_B_thumb"/>
</dbReference>
<evidence type="ECO:0000256" key="1">
    <source>
        <dbReference type="ARBA" id="ARBA00012417"/>
    </source>
</evidence>
<dbReference type="Proteomes" id="UP001153678">
    <property type="component" value="Unassembled WGS sequence"/>
</dbReference>
<dbReference type="EC" id="2.7.7.7" evidence="1"/>
<evidence type="ECO:0000256" key="2">
    <source>
        <dbReference type="ARBA" id="ARBA00022679"/>
    </source>
</evidence>
<keyword evidence="2" id="KW-0808">Transferase</keyword>
<feature type="non-terminal residue" evidence="5">
    <location>
        <position position="181"/>
    </location>
</feature>
<proteinExistence type="predicted"/>
<keyword evidence="6" id="KW-1185">Reference proteome</keyword>
<dbReference type="InterPro" id="IPR043502">
    <property type="entry name" value="DNA/RNA_pol_sf"/>
</dbReference>
<evidence type="ECO:0000256" key="3">
    <source>
        <dbReference type="ARBA" id="ARBA00022695"/>
    </source>
</evidence>
<protein>
    <recommendedName>
        <fullName evidence="1">DNA-directed DNA polymerase</fullName>
        <ecNumber evidence="1">2.7.7.7</ecNumber>
    </recommendedName>
</protein>
<name>A0A9W4T9K2_9GLOM</name>
<organism evidence="5 6">
    <name type="scientific">Funneliformis geosporum</name>
    <dbReference type="NCBI Taxonomy" id="1117311"/>
    <lineage>
        <taxon>Eukaryota</taxon>
        <taxon>Fungi</taxon>
        <taxon>Fungi incertae sedis</taxon>
        <taxon>Mucoromycota</taxon>
        <taxon>Glomeromycotina</taxon>
        <taxon>Glomeromycetes</taxon>
        <taxon>Glomerales</taxon>
        <taxon>Glomeraceae</taxon>
        <taxon>Funneliformis</taxon>
    </lineage>
</organism>
<keyword evidence="4" id="KW-0239">DNA-directed DNA polymerase</keyword>
<feature type="non-terminal residue" evidence="5">
    <location>
        <position position="1"/>
    </location>
</feature>
<keyword evidence="3" id="KW-0548">Nucleotidyltransferase</keyword>
<dbReference type="OrthoDB" id="2386668at2759"/>
<gene>
    <name evidence="5" type="ORF">FWILDA_LOCUS18330</name>
</gene>